<accession>A0ABV4UB36</accession>
<protein>
    <submittedName>
        <fullName evidence="1">Uncharacterized protein</fullName>
    </submittedName>
</protein>
<dbReference type="Proteomes" id="UP001575105">
    <property type="component" value="Unassembled WGS sequence"/>
</dbReference>
<keyword evidence="2" id="KW-1185">Reference proteome</keyword>
<dbReference type="EMBL" id="JBGUBD010000016">
    <property type="protein sequence ID" value="MFA9480132.1"/>
    <property type="molecule type" value="Genomic_DNA"/>
</dbReference>
<reference evidence="1 2" key="1">
    <citation type="submission" date="2024-08" db="EMBL/GenBank/DDBJ databases">
        <title>Whole-genome sequencing of halo(alkali)philic microorganisms from hypersaline lakes.</title>
        <authorList>
            <person name="Sorokin D.Y."/>
            <person name="Merkel A.Y."/>
            <person name="Messina E."/>
            <person name="Yakimov M."/>
        </authorList>
    </citation>
    <scope>NUCLEOTIDE SEQUENCE [LARGE SCALE GENOMIC DNA]</scope>
    <source>
        <strain evidence="1 2">AB-hyl4</strain>
    </source>
</reference>
<name>A0ABV4UB36_9BACT</name>
<proteinExistence type="predicted"/>
<comment type="caution">
    <text evidence="1">The sequence shown here is derived from an EMBL/GenBank/DDBJ whole genome shotgun (WGS) entry which is preliminary data.</text>
</comment>
<gene>
    <name evidence="1" type="ORF">ACERK3_17815</name>
</gene>
<sequence>MNWLGKRLSYRTKDHWYKLTRQAFLDNYGGGLLATVYNHSPLAALRDYKPNVDWLPWMLRSTPQSYWRDPMNRRAYMDWLGQKLRFKTAEDWYGLRQEHFRNHGGTGLLAIYYRNSPMAALEEYKPRIRWRHWNFRATPQGYWHDPENRKRYMRWLGKQLGYRKPEHWYQLRRRHFLEFDGAAMLRVIPGGSPHDAIRELFPDREWLEWMFVRVPNGYWELWDNRKRYLDWLGKEQGFRRKNDWYNLTREMIRETGGGAMLSIYYNNSLLKLLNDLIPNRKWEAKQLYNTQQLALFDYQ</sequence>
<evidence type="ECO:0000313" key="1">
    <source>
        <dbReference type="EMBL" id="MFA9480132.1"/>
    </source>
</evidence>
<evidence type="ECO:0000313" key="2">
    <source>
        <dbReference type="Proteomes" id="UP001575105"/>
    </source>
</evidence>
<organism evidence="1 2">
    <name type="scientific">Natronomicrosphaera hydrolytica</name>
    <dbReference type="NCBI Taxonomy" id="3242702"/>
    <lineage>
        <taxon>Bacteria</taxon>
        <taxon>Pseudomonadati</taxon>
        <taxon>Planctomycetota</taxon>
        <taxon>Phycisphaerae</taxon>
        <taxon>Phycisphaerales</taxon>
        <taxon>Phycisphaeraceae</taxon>
        <taxon>Natronomicrosphaera</taxon>
    </lineage>
</organism>
<dbReference type="RefSeq" id="WP_425347056.1">
    <property type="nucleotide sequence ID" value="NZ_JBGUBD010000016.1"/>
</dbReference>